<dbReference type="InterPro" id="IPR001387">
    <property type="entry name" value="Cro/C1-type_HTH"/>
</dbReference>
<dbReference type="SUPFAM" id="SSF47413">
    <property type="entry name" value="lambda repressor-like DNA-binding domains"/>
    <property type="match status" value="1"/>
</dbReference>
<evidence type="ECO:0000313" key="2">
    <source>
        <dbReference type="EMBL" id="MFB9776206.1"/>
    </source>
</evidence>
<dbReference type="Gene3D" id="1.10.260.40">
    <property type="entry name" value="lambda repressor-like DNA-binding domains"/>
    <property type="match status" value="1"/>
</dbReference>
<sequence length="106" mass="11899">MDRLIIKGAMAHSNPYLDRDLKQLGVHIRNWRKVRGMTAAELADRAGIGRSTLRSIETGEGTTKLASVMSVMAVLGINRILVDSIDPLRHDLGQARAYMMNRERIR</sequence>
<dbReference type="RefSeq" id="WP_376840011.1">
    <property type="nucleotide sequence ID" value="NZ_JBHMAU010000047.1"/>
</dbReference>
<accession>A0ABV5X2D8</accession>
<gene>
    <name evidence="2" type="ORF">ACFFN1_07285</name>
</gene>
<evidence type="ECO:0000259" key="1">
    <source>
        <dbReference type="PROSITE" id="PS50943"/>
    </source>
</evidence>
<dbReference type="EMBL" id="JBHMAU010000047">
    <property type="protein sequence ID" value="MFB9776206.1"/>
    <property type="molecule type" value="Genomic_DNA"/>
</dbReference>
<dbReference type="InterPro" id="IPR010982">
    <property type="entry name" value="Lambda_DNA-bd_dom_sf"/>
</dbReference>
<dbReference type="SMART" id="SM00530">
    <property type="entry name" value="HTH_XRE"/>
    <property type="match status" value="1"/>
</dbReference>
<dbReference type="Pfam" id="PF13560">
    <property type="entry name" value="HTH_31"/>
    <property type="match status" value="1"/>
</dbReference>
<reference evidence="2 3" key="1">
    <citation type="submission" date="2024-09" db="EMBL/GenBank/DDBJ databases">
        <authorList>
            <person name="Sun Q."/>
            <person name="Mori K."/>
        </authorList>
    </citation>
    <scope>NUCLEOTIDE SEQUENCE [LARGE SCALE GENOMIC DNA]</scope>
    <source>
        <strain evidence="2 3">JCM 11683</strain>
    </source>
</reference>
<feature type="domain" description="HTH cro/C1-type" evidence="1">
    <location>
        <begin position="28"/>
        <end position="82"/>
    </location>
</feature>
<name>A0ABV5X2D8_9MICO</name>
<dbReference type="PROSITE" id="PS50943">
    <property type="entry name" value="HTH_CROC1"/>
    <property type="match status" value="1"/>
</dbReference>
<comment type="caution">
    <text evidence="2">The sequence shown here is derived from an EMBL/GenBank/DDBJ whole genome shotgun (WGS) entry which is preliminary data.</text>
</comment>
<protein>
    <submittedName>
        <fullName evidence="2">Helix-turn-helix domain-containing protein</fullName>
    </submittedName>
</protein>
<dbReference type="CDD" id="cd00093">
    <property type="entry name" value="HTH_XRE"/>
    <property type="match status" value="1"/>
</dbReference>
<organism evidence="2 3">
    <name type="scientific">Brevibacterium otitidis</name>
    <dbReference type="NCBI Taxonomy" id="53364"/>
    <lineage>
        <taxon>Bacteria</taxon>
        <taxon>Bacillati</taxon>
        <taxon>Actinomycetota</taxon>
        <taxon>Actinomycetes</taxon>
        <taxon>Micrococcales</taxon>
        <taxon>Brevibacteriaceae</taxon>
        <taxon>Brevibacterium</taxon>
    </lineage>
</organism>
<keyword evidence="3" id="KW-1185">Reference proteome</keyword>
<proteinExistence type="predicted"/>
<dbReference type="Proteomes" id="UP001589707">
    <property type="component" value="Unassembled WGS sequence"/>
</dbReference>
<evidence type="ECO:0000313" key="3">
    <source>
        <dbReference type="Proteomes" id="UP001589707"/>
    </source>
</evidence>